<evidence type="ECO:0000313" key="2">
    <source>
        <dbReference type="EMBL" id="KWX75904.1"/>
    </source>
</evidence>
<sequence>MKIYGWSSYLLCIGPILIFNIMIFVYALFINQRVLIDLYLSLSFVFFALAFILFSYFVTSTLTLLSMLSKSPEKIRTYLSVSSVLFIFAATLPGTFLNKLGFTPDRNSLVWIIGSTLLVLAFVCVLIRYALKKKLKNEVVVLSFKQ</sequence>
<accession>A0A132TXF5</accession>
<keyword evidence="1" id="KW-0812">Transmembrane</keyword>
<feature type="transmembrane region" description="Helical" evidence="1">
    <location>
        <begin position="77"/>
        <end position="97"/>
    </location>
</feature>
<feature type="transmembrane region" description="Helical" evidence="1">
    <location>
        <begin position="109"/>
        <end position="131"/>
    </location>
</feature>
<dbReference type="Proteomes" id="UP000070475">
    <property type="component" value="Unassembled WGS sequence"/>
</dbReference>
<name>A0A132TXF5_9BACL</name>
<keyword evidence="1" id="KW-0472">Membrane</keyword>
<feature type="transmembrane region" description="Helical" evidence="1">
    <location>
        <begin position="9"/>
        <end position="30"/>
    </location>
</feature>
<feature type="transmembrane region" description="Helical" evidence="1">
    <location>
        <begin position="42"/>
        <end position="65"/>
    </location>
</feature>
<dbReference type="EMBL" id="LIRB01000133">
    <property type="protein sequence ID" value="KWX75904.1"/>
    <property type="molecule type" value="Genomic_DNA"/>
</dbReference>
<evidence type="ECO:0000313" key="3">
    <source>
        <dbReference type="Proteomes" id="UP000070475"/>
    </source>
</evidence>
<protein>
    <submittedName>
        <fullName evidence="2">Uncharacterized protein</fullName>
    </submittedName>
</protein>
<reference evidence="2 3" key="1">
    <citation type="submission" date="2015-08" db="EMBL/GenBank/DDBJ databases">
        <title>Genomes of Paenibacillus riograndensis.</title>
        <authorList>
            <person name="Sant'Anna F.H."/>
            <person name="Souza R."/>
            <person name="Ambrosini A."/>
            <person name="Bach E."/>
            <person name="Fernandes G."/>
            <person name="Balsanelli E."/>
            <person name="Baura V.A."/>
            <person name="Pedrosa F.O."/>
            <person name="Souza E.M."/>
            <person name="Passaglia L."/>
        </authorList>
    </citation>
    <scope>NUCLEOTIDE SEQUENCE [LARGE SCALE GENOMIC DNA]</scope>
    <source>
        <strain evidence="2 3">CAS34</strain>
    </source>
</reference>
<gene>
    <name evidence="2" type="ORF">AMQ84_16250</name>
</gene>
<dbReference type="AlphaFoldDB" id="A0A132TXF5"/>
<evidence type="ECO:0000256" key="1">
    <source>
        <dbReference type="SAM" id="Phobius"/>
    </source>
</evidence>
<keyword evidence="1" id="KW-1133">Transmembrane helix</keyword>
<organism evidence="2 3">
    <name type="scientific">Paenibacillus riograndensis</name>
    <dbReference type="NCBI Taxonomy" id="483937"/>
    <lineage>
        <taxon>Bacteria</taxon>
        <taxon>Bacillati</taxon>
        <taxon>Bacillota</taxon>
        <taxon>Bacilli</taxon>
        <taxon>Bacillales</taxon>
        <taxon>Paenibacillaceae</taxon>
        <taxon>Paenibacillus</taxon>
        <taxon>Paenibacillus sonchi group</taxon>
    </lineage>
</organism>
<keyword evidence="3" id="KW-1185">Reference proteome</keyword>
<proteinExistence type="predicted"/>
<comment type="caution">
    <text evidence="2">The sequence shown here is derived from an EMBL/GenBank/DDBJ whole genome shotgun (WGS) entry which is preliminary data.</text>
</comment>
<dbReference type="PATRIC" id="fig|483937.3.peg.1435"/>